<comment type="caution">
    <text evidence="2">The sequence shown here is derived from an EMBL/GenBank/DDBJ whole genome shotgun (WGS) entry which is preliminary data.</text>
</comment>
<keyword evidence="3" id="KW-1185">Reference proteome</keyword>
<dbReference type="InterPro" id="IPR013922">
    <property type="entry name" value="Cyclin_PHO80-like"/>
</dbReference>
<sequence>MPSSSARTGMALDRDSASARPAVQHNSSPVSPSSFVGASLSVDPTAQPQASTSRLSPALVPSTSTPNEVITLPPAKIEPKIIPTRLAKDGIKEVPARFERCELEDLIGLVASMLTRLIEHNDLIPLTPTSLTRFHSRAPPGISVHDYLVRISRYTNVEPCCLLILLHYIDKICESLPAFTISSLTVHRFVIAGVAVGSKALSDSFCTNGRYARVGGVSMQEMNLLEKEFLAVIDWRLTTTGALLSHYYASLVGSHPGYRLMDEEAPTTTAPTLGPTEADDDVHMMAAPPPPETSPNGQSSQSSGSGSASQPSPIERKPRSAQKRTSSALDSSREALGSKDDPSPASVCFARFERIMNPTHDNPHLVRFSNCQSSENGYEALLDE</sequence>
<dbReference type="CDD" id="cd20558">
    <property type="entry name" value="CYCLIN_ScPCL7-like"/>
    <property type="match status" value="1"/>
</dbReference>
<dbReference type="PANTHER" id="PTHR15615">
    <property type="match status" value="1"/>
</dbReference>
<feature type="compositionally biased region" description="Basic and acidic residues" evidence="1">
    <location>
        <begin position="331"/>
        <end position="342"/>
    </location>
</feature>
<dbReference type="Proteomes" id="UP000009131">
    <property type="component" value="Unassembled WGS sequence"/>
</dbReference>
<dbReference type="eggNOG" id="KOG1674">
    <property type="taxonomic scope" value="Eukaryota"/>
</dbReference>
<dbReference type="GO" id="GO:0016538">
    <property type="term" value="F:cyclin-dependent protein serine/threonine kinase regulator activity"/>
    <property type="evidence" value="ECO:0007669"/>
    <property type="project" value="TreeGrafter"/>
</dbReference>
<dbReference type="OrthoDB" id="337735at2759"/>
<proteinExistence type="predicted"/>
<feature type="region of interest" description="Disordered" evidence="1">
    <location>
        <begin position="1"/>
        <end position="70"/>
    </location>
</feature>
<evidence type="ECO:0008006" key="4">
    <source>
        <dbReference type="Google" id="ProtNLM"/>
    </source>
</evidence>
<dbReference type="GO" id="GO:0005634">
    <property type="term" value="C:nucleus"/>
    <property type="evidence" value="ECO:0007669"/>
    <property type="project" value="TreeGrafter"/>
</dbReference>
<dbReference type="EMBL" id="BABT02000054">
    <property type="protein sequence ID" value="GAA95060.1"/>
    <property type="molecule type" value="Genomic_DNA"/>
</dbReference>
<dbReference type="GO" id="GO:0000307">
    <property type="term" value="C:cyclin-dependent protein kinase holoenzyme complex"/>
    <property type="evidence" value="ECO:0007669"/>
    <property type="project" value="TreeGrafter"/>
</dbReference>
<reference evidence="2 3" key="2">
    <citation type="journal article" date="2012" name="Open Biol.">
        <title>Characteristics of nucleosomes and linker DNA regions on the genome of the basidiomycete Mixia osmundae revealed by mono- and dinucleosome mapping.</title>
        <authorList>
            <person name="Nishida H."/>
            <person name="Kondo S."/>
            <person name="Matsumoto T."/>
            <person name="Suzuki Y."/>
            <person name="Yoshikawa H."/>
            <person name="Taylor T.D."/>
            <person name="Sugiyama J."/>
        </authorList>
    </citation>
    <scope>NUCLEOTIDE SEQUENCE [LARGE SCALE GENOMIC DNA]</scope>
    <source>
        <strain evidence="3">CBS 9802 / IAM 14324 / JCM 22182 / KY 12970</strain>
    </source>
</reference>
<dbReference type="HOGENOM" id="CLU_719772_0_0_1"/>
<evidence type="ECO:0000256" key="1">
    <source>
        <dbReference type="SAM" id="MobiDB-lite"/>
    </source>
</evidence>
<feature type="compositionally biased region" description="Polar residues" evidence="1">
    <location>
        <begin position="24"/>
        <end position="68"/>
    </location>
</feature>
<feature type="compositionally biased region" description="Low complexity" evidence="1">
    <location>
        <begin position="266"/>
        <end position="276"/>
    </location>
</feature>
<dbReference type="InParanoid" id="G7DWW3"/>
<dbReference type="Pfam" id="PF08613">
    <property type="entry name" value="Cyclin"/>
    <property type="match status" value="1"/>
</dbReference>
<dbReference type="AlphaFoldDB" id="G7DWW3"/>
<reference evidence="2 3" key="1">
    <citation type="journal article" date="2011" name="J. Gen. Appl. Microbiol.">
        <title>Draft genome sequencing of the enigmatic basidiomycete Mixia osmundae.</title>
        <authorList>
            <person name="Nishida H."/>
            <person name="Nagatsuka Y."/>
            <person name="Sugiyama J."/>
        </authorList>
    </citation>
    <scope>NUCLEOTIDE SEQUENCE [LARGE SCALE GENOMIC DNA]</scope>
    <source>
        <strain evidence="3">CBS 9802 / IAM 14324 / JCM 22182 / KY 12970</strain>
    </source>
</reference>
<accession>G7DWW3</accession>
<feature type="region of interest" description="Disordered" evidence="1">
    <location>
        <begin position="265"/>
        <end position="345"/>
    </location>
</feature>
<protein>
    <recommendedName>
        <fullName evidence="4">Cyclin-domain-containing protein</fullName>
    </recommendedName>
</protein>
<gene>
    <name evidence="2" type="primary">Mo01715</name>
    <name evidence="2" type="ORF">E5Q_01715</name>
</gene>
<organism evidence="2 3">
    <name type="scientific">Mixia osmundae (strain CBS 9802 / IAM 14324 / JCM 22182 / KY 12970)</name>
    <dbReference type="NCBI Taxonomy" id="764103"/>
    <lineage>
        <taxon>Eukaryota</taxon>
        <taxon>Fungi</taxon>
        <taxon>Dikarya</taxon>
        <taxon>Basidiomycota</taxon>
        <taxon>Pucciniomycotina</taxon>
        <taxon>Mixiomycetes</taxon>
        <taxon>Mixiales</taxon>
        <taxon>Mixiaceae</taxon>
        <taxon>Mixia</taxon>
    </lineage>
</organism>
<evidence type="ECO:0000313" key="3">
    <source>
        <dbReference type="Proteomes" id="UP000009131"/>
    </source>
</evidence>
<dbReference type="STRING" id="764103.G7DWW3"/>
<dbReference type="GO" id="GO:0019901">
    <property type="term" value="F:protein kinase binding"/>
    <property type="evidence" value="ECO:0007669"/>
    <property type="project" value="InterPro"/>
</dbReference>
<feature type="region of interest" description="Disordered" evidence="1">
    <location>
        <begin position="359"/>
        <end position="384"/>
    </location>
</feature>
<dbReference type="Gene3D" id="1.10.472.10">
    <property type="entry name" value="Cyclin-like"/>
    <property type="match status" value="1"/>
</dbReference>
<feature type="compositionally biased region" description="Low complexity" evidence="1">
    <location>
        <begin position="294"/>
        <end position="313"/>
    </location>
</feature>
<dbReference type="PANTHER" id="PTHR15615:SF117">
    <property type="entry name" value="PHO85 CYCLIN PHO80"/>
    <property type="match status" value="1"/>
</dbReference>
<dbReference type="SUPFAM" id="SSF47954">
    <property type="entry name" value="Cyclin-like"/>
    <property type="match status" value="1"/>
</dbReference>
<dbReference type="InterPro" id="IPR036915">
    <property type="entry name" value="Cyclin-like_sf"/>
</dbReference>
<evidence type="ECO:0000313" key="2">
    <source>
        <dbReference type="EMBL" id="GAA95060.1"/>
    </source>
</evidence>
<name>G7DWW3_MIXOS</name>